<dbReference type="Proteomes" id="UP000054270">
    <property type="component" value="Unassembled WGS sequence"/>
</dbReference>
<sequence>MYSLALICETQLIIFRRIQVLNGRVYYSPNSIRTVEEPSVSMPTENPFVPPPSTTGPDTKRNLMRLDVADYLNPRWWSQPWGWIAFLPHEPDYHTPPFNSLLQNPRRIFPHPNSGKYAMPSGLADCWSKLELDLTMATYLLQVHYDIPAIRPLYPMAFGYKRSHSHESVAMRSIRKSREWFSVWLGLFSYTIAMAETKENELHDYAHLSKKGWADYLLEQGAERTWLESVINSMVFRFEPDVIRSGVFLHLLGPGSLQPSVNWFCTYHVPVWYPWGPEQASNPHFLEYAPPTHILQVSTTTIAKSPLPLQPEIPDTIPPQDDVTSHDIETQAVASNISRKDRFLVSWQSFLSSRKPLRQRIEQAETSIEKQKRLSREKQPPTKSAKVFRWVRDVSGDGYVREQVVKRWREDTLGEYSSNQVRYDPFLNEWDCCSELGSDDESDDNDDEGPEEEAFEDYDQMNVEPLAPQTTSIGLDDHLDPTDNDEEWLPFCHQPQDIAFCPSVDGLEDEVLEEAHVYFGYVSPLPLLTLPAITEEQRQKHLMRLLGFSWGQSFPELFSRPRILNLANFIDKMSAPGTNISSDEWDINRGNRVSVTLMPRFKYIVEISGPKGPLFMFNFGECSMVKWKLTVTSATHALLVCRLHADFEERDIALYLLRRGIPFYTLQDTETLQQAPLVQEKPSQCPLRPAGHVFTLLDYTAYLNQCRVLMQQTRLRAALLRGGYLWRVALSAMYFDIVLEGPSGLSSRGDEMFSVLLPDGKRYVDDELTEAETYILLGTYVCRTGYGDQLAFKSWSPSVSNFSKSGLDYGRWTSFNESLYNISSSDPESRNPTLKRQPRPSNKWRDICRGSRDVARGLHRLEKVSLSLIREYSN</sequence>
<evidence type="ECO:0000313" key="2">
    <source>
        <dbReference type="EMBL" id="KJA15031.1"/>
    </source>
</evidence>
<feature type="compositionally biased region" description="Acidic residues" evidence="1">
    <location>
        <begin position="437"/>
        <end position="459"/>
    </location>
</feature>
<reference evidence="3" key="1">
    <citation type="submission" date="2014-04" db="EMBL/GenBank/DDBJ databases">
        <title>Evolutionary Origins and Diversification of the Mycorrhizal Mutualists.</title>
        <authorList>
            <consortium name="DOE Joint Genome Institute"/>
            <consortium name="Mycorrhizal Genomics Consortium"/>
            <person name="Kohler A."/>
            <person name="Kuo A."/>
            <person name="Nagy L.G."/>
            <person name="Floudas D."/>
            <person name="Copeland A."/>
            <person name="Barry K.W."/>
            <person name="Cichocki N."/>
            <person name="Veneault-Fourrey C."/>
            <person name="LaButti K."/>
            <person name="Lindquist E.A."/>
            <person name="Lipzen A."/>
            <person name="Lundell T."/>
            <person name="Morin E."/>
            <person name="Murat C."/>
            <person name="Riley R."/>
            <person name="Ohm R."/>
            <person name="Sun H."/>
            <person name="Tunlid A."/>
            <person name="Henrissat B."/>
            <person name="Grigoriev I.V."/>
            <person name="Hibbett D.S."/>
            <person name="Martin F."/>
        </authorList>
    </citation>
    <scope>NUCLEOTIDE SEQUENCE [LARGE SCALE GENOMIC DNA]</scope>
    <source>
        <strain evidence="3">FD-334 SS-4</strain>
    </source>
</reference>
<name>A0A0D2NED9_HYPSF</name>
<accession>A0A0D2NED9</accession>
<feature type="region of interest" description="Disordered" evidence="1">
    <location>
        <begin position="434"/>
        <end position="462"/>
    </location>
</feature>
<proteinExistence type="predicted"/>
<evidence type="ECO:0000313" key="3">
    <source>
        <dbReference type="Proteomes" id="UP000054270"/>
    </source>
</evidence>
<feature type="region of interest" description="Disordered" evidence="1">
    <location>
        <begin position="38"/>
        <end position="57"/>
    </location>
</feature>
<feature type="compositionally biased region" description="Polar residues" evidence="1">
    <location>
        <begin position="822"/>
        <end position="834"/>
    </location>
</feature>
<dbReference type="OrthoDB" id="3270336at2759"/>
<evidence type="ECO:0000256" key="1">
    <source>
        <dbReference type="SAM" id="MobiDB-lite"/>
    </source>
</evidence>
<protein>
    <submittedName>
        <fullName evidence="2">Uncharacterized protein</fullName>
    </submittedName>
</protein>
<keyword evidence="3" id="KW-1185">Reference proteome</keyword>
<dbReference type="AlphaFoldDB" id="A0A0D2NED9"/>
<dbReference type="EMBL" id="KN817656">
    <property type="protein sequence ID" value="KJA15031.1"/>
    <property type="molecule type" value="Genomic_DNA"/>
</dbReference>
<dbReference type="OMA" id="DEWDINR"/>
<feature type="region of interest" description="Disordered" evidence="1">
    <location>
        <begin position="822"/>
        <end position="844"/>
    </location>
</feature>
<gene>
    <name evidence="2" type="ORF">HYPSUDRAFT_149668</name>
</gene>
<dbReference type="STRING" id="945553.A0A0D2NED9"/>
<organism evidence="2 3">
    <name type="scientific">Hypholoma sublateritium (strain FD-334 SS-4)</name>
    <dbReference type="NCBI Taxonomy" id="945553"/>
    <lineage>
        <taxon>Eukaryota</taxon>
        <taxon>Fungi</taxon>
        <taxon>Dikarya</taxon>
        <taxon>Basidiomycota</taxon>
        <taxon>Agaricomycotina</taxon>
        <taxon>Agaricomycetes</taxon>
        <taxon>Agaricomycetidae</taxon>
        <taxon>Agaricales</taxon>
        <taxon>Agaricineae</taxon>
        <taxon>Strophariaceae</taxon>
        <taxon>Hypholoma</taxon>
    </lineage>
</organism>